<evidence type="ECO:0000256" key="2">
    <source>
        <dbReference type="ARBA" id="ARBA00006604"/>
    </source>
</evidence>
<evidence type="ECO:0000256" key="8">
    <source>
        <dbReference type="HAMAP-Rule" id="MF_00473"/>
    </source>
</evidence>
<dbReference type="eggNOG" id="COG0166">
    <property type="taxonomic scope" value="Bacteria"/>
</dbReference>
<dbReference type="PANTHER" id="PTHR11469:SF1">
    <property type="entry name" value="GLUCOSE-6-PHOSPHATE ISOMERASE"/>
    <property type="match status" value="1"/>
</dbReference>
<dbReference type="InterPro" id="IPR035476">
    <property type="entry name" value="SIS_PGI_1"/>
</dbReference>
<evidence type="ECO:0000313" key="11">
    <source>
        <dbReference type="Proteomes" id="UP000003639"/>
    </source>
</evidence>
<proteinExistence type="inferred from homology"/>
<dbReference type="SUPFAM" id="SSF53697">
    <property type="entry name" value="SIS domain"/>
    <property type="match status" value="1"/>
</dbReference>
<name>A6P2V6_9FIRM</name>
<dbReference type="HAMAP" id="MF_00473">
    <property type="entry name" value="G6P_isomerase"/>
    <property type="match status" value="1"/>
</dbReference>
<keyword evidence="3 8" id="KW-0312">Gluconeogenesis</keyword>
<dbReference type="GO" id="GO:0005829">
    <property type="term" value="C:cytosol"/>
    <property type="evidence" value="ECO:0007669"/>
    <property type="project" value="TreeGrafter"/>
</dbReference>
<dbReference type="GO" id="GO:0006096">
    <property type="term" value="P:glycolytic process"/>
    <property type="evidence" value="ECO:0007669"/>
    <property type="project" value="UniProtKB-UniRule"/>
</dbReference>
<comment type="caution">
    <text evidence="8">Lacks conserved residue(s) required for the propagation of feature annotation.</text>
</comment>
<evidence type="ECO:0000313" key="10">
    <source>
        <dbReference type="EMBL" id="EDM97377.1"/>
    </source>
</evidence>
<dbReference type="AlphaFoldDB" id="A6P2V6"/>
<dbReference type="Gene3D" id="3.40.50.10490">
    <property type="entry name" value="Glucose-6-phosphate isomerase like protein, domain 1"/>
    <property type="match status" value="2"/>
</dbReference>
<dbReference type="EMBL" id="AAXG02000057">
    <property type="protein sequence ID" value="EDM97377.1"/>
    <property type="molecule type" value="Genomic_DNA"/>
</dbReference>
<dbReference type="PROSITE" id="PS51463">
    <property type="entry name" value="P_GLUCOSE_ISOMERASE_3"/>
    <property type="match status" value="1"/>
</dbReference>
<accession>A6P2V6</accession>
<evidence type="ECO:0000256" key="7">
    <source>
        <dbReference type="ARBA" id="ARBA00029321"/>
    </source>
</evidence>
<reference evidence="10 11" key="1">
    <citation type="submission" date="2007-04" db="EMBL/GenBank/DDBJ databases">
        <authorList>
            <person name="Fulton L."/>
            <person name="Clifton S."/>
            <person name="Fulton B."/>
            <person name="Xu J."/>
            <person name="Minx P."/>
            <person name="Pepin K.H."/>
            <person name="Johnson M."/>
            <person name="Thiruvilangam P."/>
            <person name="Bhonagiri V."/>
            <person name="Nash W.E."/>
            <person name="Mardis E.R."/>
            <person name="Wilson R.K."/>
        </authorList>
    </citation>
    <scope>NUCLEOTIDE SEQUENCE [LARGE SCALE GENOMIC DNA]</scope>
    <source>
        <strain evidence="10 11">ATCC 29799</strain>
    </source>
</reference>
<evidence type="ECO:0000256" key="6">
    <source>
        <dbReference type="ARBA" id="ARBA00023235"/>
    </source>
</evidence>
<dbReference type="InterPro" id="IPR035482">
    <property type="entry name" value="SIS_PGI_2"/>
</dbReference>
<dbReference type="STRING" id="411467.BACCAP_04840"/>
<dbReference type="FunFam" id="3.40.50.10490:FF:000016">
    <property type="entry name" value="Glucose-6-phosphate isomerase"/>
    <property type="match status" value="1"/>
</dbReference>
<dbReference type="FunFam" id="3.40.50.10490:FF:000015">
    <property type="entry name" value="Glucose-6-phosphate isomerase"/>
    <property type="match status" value="1"/>
</dbReference>
<dbReference type="PROSITE" id="PS00765">
    <property type="entry name" value="P_GLUCOSE_ISOMERASE_1"/>
    <property type="match status" value="1"/>
</dbReference>
<comment type="subcellular location">
    <subcellularLocation>
        <location evidence="8">Cytoplasm</location>
    </subcellularLocation>
</comment>
<dbReference type="InterPro" id="IPR018189">
    <property type="entry name" value="Phosphoglucose_isomerase_CS"/>
</dbReference>
<gene>
    <name evidence="8 10" type="primary">pgi</name>
    <name evidence="10" type="ORF">BACCAP_04840</name>
</gene>
<comment type="caution">
    <text evidence="10">The sequence shown here is derived from an EMBL/GenBank/DDBJ whole genome shotgun (WGS) entry which is preliminary data.</text>
</comment>
<dbReference type="EC" id="5.3.1.9" evidence="8"/>
<dbReference type="InterPro" id="IPR046348">
    <property type="entry name" value="SIS_dom_sf"/>
</dbReference>
<dbReference type="Proteomes" id="UP000003639">
    <property type="component" value="Unassembled WGS sequence"/>
</dbReference>
<dbReference type="GO" id="GO:0051156">
    <property type="term" value="P:glucose 6-phosphate metabolic process"/>
    <property type="evidence" value="ECO:0007669"/>
    <property type="project" value="TreeGrafter"/>
</dbReference>
<dbReference type="UniPathway" id="UPA00109">
    <property type="reaction ID" value="UER00181"/>
</dbReference>
<dbReference type="CDD" id="cd05015">
    <property type="entry name" value="SIS_PGI_1"/>
    <property type="match status" value="1"/>
</dbReference>
<dbReference type="GO" id="GO:0006094">
    <property type="term" value="P:gluconeogenesis"/>
    <property type="evidence" value="ECO:0007669"/>
    <property type="project" value="UniProtKB-UniRule"/>
</dbReference>
<dbReference type="GO" id="GO:0004347">
    <property type="term" value="F:glucose-6-phosphate isomerase activity"/>
    <property type="evidence" value="ECO:0007669"/>
    <property type="project" value="UniProtKB-UniRule"/>
</dbReference>
<comment type="pathway">
    <text evidence="1 8 9">Carbohydrate degradation; glycolysis; D-glyceraldehyde 3-phosphate and glycerone phosphate from D-glucose: step 2/4.</text>
</comment>
<keyword evidence="4 8" id="KW-0963">Cytoplasm</keyword>
<dbReference type="GO" id="GO:0048029">
    <property type="term" value="F:monosaccharide binding"/>
    <property type="evidence" value="ECO:0007669"/>
    <property type="project" value="TreeGrafter"/>
</dbReference>
<protein>
    <recommendedName>
        <fullName evidence="8">Glucose-6-phosphate isomerase</fullName>
        <shortName evidence="8">GPI</shortName>
        <ecNumber evidence="8">5.3.1.9</ecNumber>
    </recommendedName>
    <alternativeName>
        <fullName evidence="8">Phosphoglucose isomerase</fullName>
        <shortName evidence="8">PGI</shortName>
    </alternativeName>
    <alternativeName>
        <fullName evidence="8">Phosphohexose isomerase</fullName>
        <shortName evidence="8">PHI</shortName>
    </alternativeName>
</protein>
<feature type="active site" evidence="8">
    <location>
        <position position="467"/>
    </location>
</feature>
<evidence type="ECO:0000256" key="1">
    <source>
        <dbReference type="ARBA" id="ARBA00004926"/>
    </source>
</evidence>
<comment type="function">
    <text evidence="8">Catalyzes the reversible isomerization of glucose-6-phosphate to fructose-6-phosphate.</text>
</comment>
<keyword evidence="11" id="KW-1185">Reference proteome</keyword>
<comment type="catalytic activity">
    <reaction evidence="7 8 9">
        <text>alpha-D-glucose 6-phosphate = beta-D-fructose 6-phosphate</text>
        <dbReference type="Rhea" id="RHEA:11816"/>
        <dbReference type="ChEBI" id="CHEBI:57634"/>
        <dbReference type="ChEBI" id="CHEBI:58225"/>
        <dbReference type="EC" id="5.3.1.9"/>
    </reaction>
</comment>
<evidence type="ECO:0000256" key="9">
    <source>
        <dbReference type="RuleBase" id="RU000612"/>
    </source>
</evidence>
<dbReference type="PANTHER" id="PTHR11469">
    <property type="entry name" value="GLUCOSE-6-PHOSPHATE ISOMERASE"/>
    <property type="match status" value="1"/>
</dbReference>
<comment type="pathway">
    <text evidence="8">Carbohydrate biosynthesis; gluconeogenesis.</text>
</comment>
<feature type="active site" description="Proton donor" evidence="8">
    <location>
        <position position="332"/>
    </location>
</feature>
<dbReference type="PROSITE" id="PS00174">
    <property type="entry name" value="P_GLUCOSE_ISOMERASE_2"/>
    <property type="match status" value="1"/>
</dbReference>
<dbReference type="Pfam" id="PF00342">
    <property type="entry name" value="PGI"/>
    <property type="match status" value="1"/>
</dbReference>
<dbReference type="GO" id="GO:0097367">
    <property type="term" value="F:carbohydrate derivative binding"/>
    <property type="evidence" value="ECO:0007669"/>
    <property type="project" value="InterPro"/>
</dbReference>
<keyword evidence="6 8" id="KW-0413">Isomerase</keyword>
<organism evidence="10 11">
    <name type="scientific">Pseudoflavonifractor capillosus ATCC 29799</name>
    <dbReference type="NCBI Taxonomy" id="411467"/>
    <lineage>
        <taxon>Bacteria</taxon>
        <taxon>Bacillati</taxon>
        <taxon>Bacillota</taxon>
        <taxon>Clostridia</taxon>
        <taxon>Eubacteriales</taxon>
        <taxon>Oscillospiraceae</taxon>
        <taxon>Pseudoflavonifractor</taxon>
    </lineage>
</organism>
<evidence type="ECO:0000256" key="3">
    <source>
        <dbReference type="ARBA" id="ARBA00022432"/>
    </source>
</evidence>
<dbReference type="UniPathway" id="UPA00138"/>
<comment type="similarity">
    <text evidence="2 8 9">Belongs to the GPI family.</text>
</comment>
<keyword evidence="5 8" id="KW-0324">Glycolysis</keyword>
<sequence length="492" mass="53340">MIHPGAALKMLRAGVLFSAHFPLGKRAGLVYTFGTGNYPVILMRRLFDMPKVDASNALSFLPENWLTGREADLAEAHAMLQEGRGPGSDFLGWVHLPENYDKEEYARIKAAAAKIRSDSQALVVIGIGGSYLGARAVIELLASPNYNLCKKDGPEIYFVGNGLSTDAMLEVMELLKGKDWSINVISKSGTTTEPAVAFRIFKALLEEKYGKDGAKGRIYATTDAHKGALKGLADAEGYEEFVVPDNVGGRYSVLTAVGLLPIAAAGIDIDALMAGAHEAMTVMAKPGMDNPAWQYAAARNGLYDGGKKIELLACYEPSFRFFAEWWKQLYGESEGKDGKGIFPASVEFTADLHSMGQYIQEGERHLFETVVRFAECGGEITIPNDPDNVDGLNFLSGKPLSFVAEKAFQGVVLAHVDGGVPNLSVTVPKRTANAVGQLIYFFEYACGMSGHLLKVNPFNQPGVEAYKKNMFALLGKPGYEDRKAELEARLNG</sequence>
<evidence type="ECO:0000256" key="4">
    <source>
        <dbReference type="ARBA" id="ARBA00022490"/>
    </source>
</evidence>
<evidence type="ECO:0000256" key="5">
    <source>
        <dbReference type="ARBA" id="ARBA00023152"/>
    </source>
</evidence>
<dbReference type="PRINTS" id="PR00662">
    <property type="entry name" value="G6PISOMERASE"/>
</dbReference>
<dbReference type="CDD" id="cd05016">
    <property type="entry name" value="SIS_PGI_2"/>
    <property type="match status" value="1"/>
</dbReference>
<reference evidence="10 11" key="2">
    <citation type="submission" date="2007-06" db="EMBL/GenBank/DDBJ databases">
        <title>Draft genome sequence of Pseudoflavonifractor capillosus ATCC 29799.</title>
        <authorList>
            <person name="Sudarsanam P."/>
            <person name="Ley R."/>
            <person name="Guruge J."/>
            <person name="Turnbaugh P.J."/>
            <person name="Mahowald M."/>
            <person name="Liep D."/>
            <person name="Gordon J."/>
        </authorList>
    </citation>
    <scope>NUCLEOTIDE SEQUENCE [LARGE SCALE GENOMIC DNA]</scope>
    <source>
        <strain evidence="10 11">ATCC 29799</strain>
    </source>
</reference>
<dbReference type="InterPro" id="IPR001672">
    <property type="entry name" value="G6P_Isomerase"/>
</dbReference>
<dbReference type="NCBIfam" id="NF010697">
    <property type="entry name" value="PRK14097.1"/>
    <property type="match status" value="1"/>
</dbReference>